<feature type="domain" description="Palmitoyltransferase DHHC" evidence="9">
    <location>
        <begin position="138"/>
        <end position="299"/>
    </location>
</feature>
<accession>A0A9N9MBJ6</accession>
<dbReference type="InterPro" id="IPR039859">
    <property type="entry name" value="PFA4/ZDH16/20/ERF2-like"/>
</dbReference>
<dbReference type="AlphaFoldDB" id="A0A9N9MBJ6"/>
<evidence type="ECO:0000256" key="2">
    <source>
        <dbReference type="ARBA" id="ARBA00022679"/>
    </source>
</evidence>
<dbReference type="GO" id="GO:0019706">
    <property type="term" value="F:protein-cysteine S-palmitoyltransferase activity"/>
    <property type="evidence" value="ECO:0007669"/>
    <property type="project" value="UniProtKB-EC"/>
</dbReference>
<evidence type="ECO:0000313" key="11">
    <source>
        <dbReference type="Proteomes" id="UP001152799"/>
    </source>
</evidence>
<proteinExistence type="inferred from homology"/>
<keyword evidence="8" id="KW-0732">Signal</keyword>
<dbReference type="EMBL" id="OU892277">
    <property type="protein sequence ID" value="CAG9759656.1"/>
    <property type="molecule type" value="Genomic_DNA"/>
</dbReference>
<sequence length="408" mass="47043">MVNWYLLPLLLVKYCLSFFQNFYKKCCLSYQSLTYNHFMDANYMADICMGPMFWFVDSFTSTIGRLLVIAVSGLTSSVVLIAYWIGIPHWWMKNPYVCIFLIIFGHWILLNIAFNYYMACTVLPGYPPEGQLISEAVSICKKCIAPKPPRTHHCSVCNKCILKMDHHCPWLNNCVGFKNHRYFFLYMVYMVIGVCFLICCGWEIAYAVLFLGKDDDEPELEGHSVKINRTGALIPVTATVMLDPAFLEDNEIEHTSNQLRRRCIIYVALLNIGVFFALGCLSAWHGSIITRNETSVETHINKTETLRLKSLGKVYVNPYDLGSKANWTYFLGLNKNRNAWIQLLLPSIYRPHGDGISWPTFHDEDSKHKKNNSLKDSWQVFNKCSSRSVINHNKEDLYNRDGLLDNLI</sequence>
<evidence type="ECO:0000256" key="4">
    <source>
        <dbReference type="ARBA" id="ARBA00022989"/>
    </source>
</evidence>
<feature type="transmembrane region" description="Helical" evidence="7">
    <location>
        <begin position="263"/>
        <end position="284"/>
    </location>
</feature>
<keyword evidence="2 7" id="KW-0808">Transferase</keyword>
<organism evidence="10 11">
    <name type="scientific">Ceutorhynchus assimilis</name>
    <name type="common">cabbage seed weevil</name>
    <dbReference type="NCBI Taxonomy" id="467358"/>
    <lineage>
        <taxon>Eukaryota</taxon>
        <taxon>Metazoa</taxon>
        <taxon>Ecdysozoa</taxon>
        <taxon>Arthropoda</taxon>
        <taxon>Hexapoda</taxon>
        <taxon>Insecta</taxon>
        <taxon>Pterygota</taxon>
        <taxon>Neoptera</taxon>
        <taxon>Endopterygota</taxon>
        <taxon>Coleoptera</taxon>
        <taxon>Polyphaga</taxon>
        <taxon>Cucujiformia</taxon>
        <taxon>Curculionidae</taxon>
        <taxon>Ceutorhynchinae</taxon>
        <taxon>Ceutorhynchus</taxon>
    </lineage>
</organism>
<comment type="similarity">
    <text evidence="7">Belongs to the DHHC palmitoyltransferase family.</text>
</comment>
<keyword evidence="11" id="KW-1185">Reference proteome</keyword>
<evidence type="ECO:0000259" key="9">
    <source>
        <dbReference type="Pfam" id="PF01529"/>
    </source>
</evidence>
<evidence type="ECO:0000256" key="8">
    <source>
        <dbReference type="SAM" id="SignalP"/>
    </source>
</evidence>
<feature type="signal peptide" evidence="8">
    <location>
        <begin position="1"/>
        <end position="17"/>
    </location>
</feature>
<feature type="chain" id="PRO_5040507056" description="Palmitoyltransferase" evidence="8">
    <location>
        <begin position="18"/>
        <end position="408"/>
    </location>
</feature>
<comment type="catalytic activity">
    <reaction evidence="7">
        <text>L-cysteinyl-[protein] + hexadecanoyl-CoA = S-hexadecanoyl-L-cysteinyl-[protein] + CoA</text>
        <dbReference type="Rhea" id="RHEA:36683"/>
        <dbReference type="Rhea" id="RHEA-COMP:10131"/>
        <dbReference type="Rhea" id="RHEA-COMP:11032"/>
        <dbReference type="ChEBI" id="CHEBI:29950"/>
        <dbReference type="ChEBI" id="CHEBI:57287"/>
        <dbReference type="ChEBI" id="CHEBI:57379"/>
        <dbReference type="ChEBI" id="CHEBI:74151"/>
        <dbReference type="EC" id="2.3.1.225"/>
    </reaction>
</comment>
<protein>
    <recommendedName>
        <fullName evidence="7">Palmitoyltransferase</fullName>
        <ecNumber evidence="7">2.3.1.225</ecNumber>
    </recommendedName>
</protein>
<evidence type="ECO:0000256" key="6">
    <source>
        <dbReference type="ARBA" id="ARBA00023315"/>
    </source>
</evidence>
<evidence type="ECO:0000313" key="10">
    <source>
        <dbReference type="EMBL" id="CAG9759656.1"/>
    </source>
</evidence>
<dbReference type="OrthoDB" id="331948at2759"/>
<keyword evidence="5 7" id="KW-0472">Membrane</keyword>
<keyword evidence="3 7" id="KW-0812">Transmembrane</keyword>
<evidence type="ECO:0000256" key="3">
    <source>
        <dbReference type="ARBA" id="ARBA00022692"/>
    </source>
</evidence>
<feature type="transmembrane region" description="Helical" evidence="7">
    <location>
        <begin position="97"/>
        <end position="118"/>
    </location>
</feature>
<comment type="subcellular location">
    <subcellularLocation>
        <location evidence="1">Membrane</location>
        <topology evidence="1">Multi-pass membrane protein</topology>
    </subcellularLocation>
</comment>
<keyword evidence="6 7" id="KW-0012">Acyltransferase</keyword>
<name>A0A9N9MBJ6_9CUCU</name>
<evidence type="ECO:0000256" key="1">
    <source>
        <dbReference type="ARBA" id="ARBA00004141"/>
    </source>
</evidence>
<keyword evidence="4 7" id="KW-1133">Transmembrane helix</keyword>
<evidence type="ECO:0000256" key="5">
    <source>
        <dbReference type="ARBA" id="ARBA00023136"/>
    </source>
</evidence>
<dbReference type="Proteomes" id="UP001152799">
    <property type="component" value="Chromosome 1"/>
</dbReference>
<comment type="domain">
    <text evidence="7">The DHHC domain is required for palmitoyltransferase activity.</text>
</comment>
<reference evidence="10" key="1">
    <citation type="submission" date="2022-01" db="EMBL/GenBank/DDBJ databases">
        <authorList>
            <person name="King R."/>
        </authorList>
    </citation>
    <scope>NUCLEOTIDE SEQUENCE</scope>
</reference>
<feature type="transmembrane region" description="Helical" evidence="7">
    <location>
        <begin position="186"/>
        <end position="211"/>
    </location>
</feature>
<gene>
    <name evidence="10" type="ORF">CEUTPL_LOCUS401</name>
</gene>
<dbReference type="GO" id="GO:0016020">
    <property type="term" value="C:membrane"/>
    <property type="evidence" value="ECO:0007669"/>
    <property type="project" value="UniProtKB-SubCell"/>
</dbReference>
<dbReference type="Pfam" id="PF01529">
    <property type="entry name" value="DHHC"/>
    <property type="match status" value="1"/>
</dbReference>
<evidence type="ECO:0000256" key="7">
    <source>
        <dbReference type="RuleBase" id="RU079119"/>
    </source>
</evidence>
<feature type="transmembrane region" description="Helical" evidence="7">
    <location>
        <begin position="62"/>
        <end position="85"/>
    </location>
</feature>
<dbReference type="PANTHER" id="PTHR12246">
    <property type="entry name" value="PALMITOYLTRANSFERASE ZDHHC16"/>
    <property type="match status" value="1"/>
</dbReference>
<dbReference type="InterPro" id="IPR001594">
    <property type="entry name" value="Palmitoyltrfase_DHHC"/>
</dbReference>
<dbReference type="EC" id="2.3.1.225" evidence="7"/>